<protein>
    <submittedName>
        <fullName evidence="2">D-inositol-3-phosphate glycosyltransferase</fullName>
        <ecNumber evidence="2">2.4.1.250</ecNumber>
    </submittedName>
</protein>
<dbReference type="PANTHER" id="PTHR45947">
    <property type="entry name" value="SULFOQUINOVOSYL TRANSFERASE SQD2"/>
    <property type="match status" value="1"/>
</dbReference>
<dbReference type="CDD" id="cd03801">
    <property type="entry name" value="GT4_PimA-like"/>
    <property type="match status" value="1"/>
</dbReference>
<dbReference type="InterPro" id="IPR001296">
    <property type="entry name" value="Glyco_trans_1"/>
</dbReference>
<keyword evidence="2" id="KW-0808">Transferase</keyword>
<dbReference type="Proteomes" id="UP000634805">
    <property type="component" value="Unassembled WGS sequence"/>
</dbReference>
<dbReference type="InterPro" id="IPR050194">
    <property type="entry name" value="Glycosyltransferase_grp1"/>
</dbReference>
<dbReference type="EMBL" id="CAJHIS010000004">
    <property type="protein sequence ID" value="CAD6492196.1"/>
    <property type="molecule type" value="Genomic_DNA"/>
</dbReference>
<gene>
    <name evidence="2" type="primary">mshA_2</name>
    <name evidence="2" type="ORF">EMLJLAPB_00236</name>
</gene>
<dbReference type="SUPFAM" id="SSF53756">
    <property type="entry name" value="UDP-Glycosyltransferase/glycogen phosphorylase"/>
    <property type="match status" value="1"/>
</dbReference>
<sequence length="372" mass="42984">MKIAFIHPALMDYRLELFDKLNETHDITFIFTQQSRGQDNAKEKHLEKIPQKWNHKILKSDKLLVRGRSIIMYLRLIRELSKRNYDIVLTSTSRYICFPIAKITGKKFIFWTEFWSLPSNSFIKRLLNISTRFIAKHSDAVIATGTKAYKTYLKLGVPVEKIFTCPQCAIDYSRTPTKDLREELGLEDKKIILFVGRIVRMKGLDYLIKSFALLENIMDNVVLVVVGDGPYRKECEYLAKELGDENIIFSGFQDKMRASYYKTCDVFVLPSILFGDEYEAWGLVINEAMAFGKPIITTDAVGAADDLVKEGYNGYAVKNKSVEELHETLYKIISNPGLAKMMGENSRRIFEEINDYENMFGIFRDAINYVQK</sequence>
<accession>A0A811T4I2</accession>
<reference evidence="2" key="1">
    <citation type="submission" date="2020-10" db="EMBL/GenBank/DDBJ databases">
        <authorList>
            <person name="Hahn C.J."/>
            <person name="Laso-Perez R."/>
            <person name="Vulcano F."/>
            <person name="Vaziourakis K.-M."/>
            <person name="Stokke R."/>
            <person name="Steen I.H."/>
            <person name="Teske A."/>
            <person name="Boetius A."/>
            <person name="Liebeke M."/>
            <person name="Amann R."/>
            <person name="Knittel K."/>
        </authorList>
    </citation>
    <scope>NUCLEOTIDE SEQUENCE</scope>
    <source>
        <strain evidence="2">Gfbio:e3339647-f889-4370-9287-4fb5cb688e4c:AG392D22_GoMArc1</strain>
    </source>
</reference>
<evidence type="ECO:0000313" key="3">
    <source>
        <dbReference type="Proteomes" id="UP000634805"/>
    </source>
</evidence>
<comment type="caution">
    <text evidence="2">The sequence shown here is derived from an EMBL/GenBank/DDBJ whole genome shotgun (WGS) entry which is preliminary data.</text>
</comment>
<feature type="domain" description="Glycosyl transferase family 1" evidence="1">
    <location>
        <begin position="179"/>
        <end position="348"/>
    </location>
</feature>
<keyword evidence="2" id="KW-0328">Glycosyltransferase</keyword>
<dbReference type="Gene3D" id="3.40.50.2000">
    <property type="entry name" value="Glycogen Phosphorylase B"/>
    <property type="match status" value="2"/>
</dbReference>
<dbReference type="EC" id="2.4.1.250" evidence="2"/>
<proteinExistence type="predicted"/>
<dbReference type="GO" id="GO:0102710">
    <property type="term" value="F:D-inositol-3-phosphate glycosyltransferase activity"/>
    <property type="evidence" value="ECO:0007669"/>
    <property type="project" value="UniProtKB-EC"/>
</dbReference>
<evidence type="ECO:0000259" key="1">
    <source>
        <dbReference type="Pfam" id="PF00534"/>
    </source>
</evidence>
<dbReference type="AlphaFoldDB" id="A0A811T4I2"/>
<organism evidence="2 3">
    <name type="scientific">Candidatus Argoarchaeum ethanivorans</name>
    <dbReference type="NCBI Taxonomy" id="2608793"/>
    <lineage>
        <taxon>Archaea</taxon>
        <taxon>Methanobacteriati</taxon>
        <taxon>Methanobacteriota</taxon>
        <taxon>Stenosarchaea group</taxon>
        <taxon>Methanomicrobia</taxon>
        <taxon>Methanosarcinales</taxon>
        <taxon>Methanosarcinales incertae sedis</taxon>
        <taxon>GOM Arc I cluster</taxon>
        <taxon>Candidatus Argoarchaeum</taxon>
    </lineage>
</organism>
<evidence type="ECO:0000313" key="2">
    <source>
        <dbReference type="EMBL" id="CAD6492196.1"/>
    </source>
</evidence>
<dbReference type="PANTHER" id="PTHR45947:SF3">
    <property type="entry name" value="SULFOQUINOVOSYL TRANSFERASE SQD2"/>
    <property type="match status" value="1"/>
</dbReference>
<name>A0A811T4I2_9EURY</name>
<dbReference type="Pfam" id="PF00534">
    <property type="entry name" value="Glycos_transf_1"/>
    <property type="match status" value="1"/>
</dbReference>